<dbReference type="EMBL" id="JANPWB010000012">
    <property type="protein sequence ID" value="KAJ1114564.1"/>
    <property type="molecule type" value="Genomic_DNA"/>
</dbReference>
<gene>
    <name evidence="2" type="ORF">NDU88_002799</name>
</gene>
<evidence type="ECO:0000256" key="1">
    <source>
        <dbReference type="SAM" id="MobiDB-lite"/>
    </source>
</evidence>
<keyword evidence="3" id="KW-1185">Reference proteome</keyword>
<evidence type="ECO:0000313" key="3">
    <source>
        <dbReference type="Proteomes" id="UP001066276"/>
    </source>
</evidence>
<feature type="compositionally biased region" description="Basic residues" evidence="1">
    <location>
        <begin position="25"/>
        <end position="34"/>
    </location>
</feature>
<feature type="region of interest" description="Disordered" evidence="1">
    <location>
        <begin position="1"/>
        <end position="39"/>
    </location>
</feature>
<reference evidence="2" key="1">
    <citation type="journal article" date="2022" name="bioRxiv">
        <title>Sequencing and chromosome-scale assembly of the giantPleurodeles waltlgenome.</title>
        <authorList>
            <person name="Brown T."/>
            <person name="Elewa A."/>
            <person name="Iarovenko S."/>
            <person name="Subramanian E."/>
            <person name="Araus A.J."/>
            <person name="Petzold A."/>
            <person name="Susuki M."/>
            <person name="Suzuki K.-i.T."/>
            <person name="Hayashi T."/>
            <person name="Toyoda A."/>
            <person name="Oliveira C."/>
            <person name="Osipova E."/>
            <person name="Leigh N.D."/>
            <person name="Simon A."/>
            <person name="Yun M.H."/>
        </authorList>
    </citation>
    <scope>NUCLEOTIDE SEQUENCE</scope>
    <source>
        <strain evidence="2">20211129_DDA</strain>
        <tissue evidence="2">Liver</tissue>
    </source>
</reference>
<accession>A0AAV7NHF2</accession>
<name>A0AAV7NHF2_PLEWA</name>
<dbReference type="AlphaFoldDB" id="A0AAV7NHF2"/>
<sequence length="200" mass="22656">MMGVISPVRNGNARRQERKKTEGWHRRRLRKANQKKTEGRRCCVRSAEAQQKRGREAPHKRIAARKYQYFPTDSLNGPYRGCWRPKRASKTTLLAVLVPAHRLGQVARWPSAVAVRIGQVLHRKPGKSLGEPEKLVSASGKKVEFAVAACSGAPSIKEKDNRMKPIWRKIERKSEVIYHESLETTARTVFGLSASSDLHL</sequence>
<comment type="caution">
    <text evidence="2">The sequence shown here is derived from an EMBL/GenBank/DDBJ whole genome shotgun (WGS) entry which is preliminary data.</text>
</comment>
<dbReference type="Proteomes" id="UP001066276">
    <property type="component" value="Chromosome 8"/>
</dbReference>
<evidence type="ECO:0000313" key="2">
    <source>
        <dbReference type="EMBL" id="KAJ1114564.1"/>
    </source>
</evidence>
<protein>
    <submittedName>
        <fullName evidence="2">Uncharacterized protein</fullName>
    </submittedName>
</protein>
<proteinExistence type="predicted"/>
<organism evidence="2 3">
    <name type="scientific">Pleurodeles waltl</name>
    <name type="common">Iberian ribbed newt</name>
    <dbReference type="NCBI Taxonomy" id="8319"/>
    <lineage>
        <taxon>Eukaryota</taxon>
        <taxon>Metazoa</taxon>
        <taxon>Chordata</taxon>
        <taxon>Craniata</taxon>
        <taxon>Vertebrata</taxon>
        <taxon>Euteleostomi</taxon>
        <taxon>Amphibia</taxon>
        <taxon>Batrachia</taxon>
        <taxon>Caudata</taxon>
        <taxon>Salamandroidea</taxon>
        <taxon>Salamandridae</taxon>
        <taxon>Pleurodelinae</taxon>
        <taxon>Pleurodeles</taxon>
    </lineage>
</organism>